<evidence type="ECO:0000256" key="2">
    <source>
        <dbReference type="ARBA" id="ARBA00022840"/>
    </source>
</evidence>
<dbReference type="Proteomes" id="UP000187367">
    <property type="component" value="Unassembled WGS sequence"/>
</dbReference>
<sequence>MKKYVLNFHEIDKDQLSEAGGKGANLGEMTKAGLPVPHGFCVSTFAYRMFIKNSREMDRLFNQLDSLKYDDLEQIRLIGKRIREHLAFMSMPEEIQATILKALNQTGKDKAYAVRSSATAEDLPTASFAGQQDTYLNVCGPEQLLKAVQNCWASLFTDRAISYRMKNGFDHRTVFLGVVVQEMVFPDVSGIMFTADPITGHRKTISIDASFGLGEALVSGLVTADLYQVQAGDIIHKQISKKEAAIYSLPEGGTVTKELPHEKQELQALPDEQICELAKLGQKIEAHYGQEQDIEWAFADGRLYILQSRPITSLYPVPSISDDKLHVLINLGYIQMMTDSMKPLGISVLSRIPDFLKKDPTDPSITREAGGRAFIDITGALAIKPIQKRVLKVLHDMDQLMATAVSEAVKREEFIHQTMRKLKVLGIAKTLAPIFIPAALKVAANLYIKDPGKAEKQAGSFIERTVRETAEKLKETSGAETIRLIQQDMGNMLPHVVFKVAVYFLTGVVSSGYLEKKLKNKVGDEQSTVLLSKLYKSLPHNVTTEMGLALGDLSDHARRHPEVIRYLQQADSTGFAEGLTEIPGGAAFKQKLDHFLGRYGMRCVGEIDITKPRWSEDPAQLAPLILSNIQTAGAGYHRKKYKQGEREAEQAEREIVSQFSFPQKRYISRLVRVYRSLMGMREHHKFTLVQLMFLYKKAILKEARSLVQKGILEDEADVFYFTLEELIALLESREIGCIQDILETRKRQHELNQKLKSPRVMTSKGEVITGKLHNAKSPEGALLGTPVSAGVIEGKARVITRLEDAKLNPGDILVAPYTDPGWTPLFTSAVGLITEVGGMMTHGSVVAREYGIPAVVGIEKATEIIKEGAYIRVDGTNGFVQILEVDGT</sequence>
<evidence type="ECO:0000259" key="9">
    <source>
        <dbReference type="Pfam" id="PF01326"/>
    </source>
</evidence>
<dbReference type="RefSeq" id="WP_076763719.1">
    <property type="nucleotide sequence ID" value="NZ_JARMMK010000014.1"/>
</dbReference>
<keyword evidence="11" id="KW-1185">Reference proteome</keyword>
<dbReference type="SUPFAM" id="SSF52009">
    <property type="entry name" value="Phosphohistidine domain"/>
    <property type="match status" value="1"/>
</dbReference>
<evidence type="ECO:0000313" key="11">
    <source>
        <dbReference type="Proteomes" id="UP000187367"/>
    </source>
</evidence>
<accession>A0A1R1RIA0</accession>
<evidence type="ECO:0000256" key="3">
    <source>
        <dbReference type="ARBA" id="ARBA00051922"/>
    </source>
</evidence>
<evidence type="ECO:0000256" key="6">
    <source>
        <dbReference type="ARBA" id="ARBA00074400"/>
    </source>
</evidence>
<dbReference type="Pfam" id="PF00391">
    <property type="entry name" value="PEP-utilizers"/>
    <property type="match status" value="1"/>
</dbReference>
<dbReference type="PANTHER" id="PTHR43615:SF1">
    <property type="entry name" value="PPDK_N DOMAIN-CONTAINING PROTEIN"/>
    <property type="match status" value="1"/>
</dbReference>
<dbReference type="EC" id="2.7.9.6" evidence="5"/>
<keyword evidence="1" id="KW-0547">Nucleotide-binding</keyword>
<evidence type="ECO:0000256" key="7">
    <source>
        <dbReference type="ARBA" id="ARBA00076136"/>
    </source>
</evidence>
<dbReference type="InterPro" id="IPR008279">
    <property type="entry name" value="PEP-util_enz_mobile_dom"/>
</dbReference>
<dbReference type="Gene3D" id="3.30.1490.20">
    <property type="entry name" value="ATP-grasp fold, A domain"/>
    <property type="match status" value="1"/>
</dbReference>
<dbReference type="OrthoDB" id="9765468at2"/>
<dbReference type="InterPro" id="IPR013815">
    <property type="entry name" value="ATP_grasp_subdomain_1"/>
</dbReference>
<proteinExistence type="inferred from homology"/>
<dbReference type="FunFam" id="3.50.30.10:FF:000007">
    <property type="entry name" value="Phosphoenolpyruvate synthase"/>
    <property type="match status" value="1"/>
</dbReference>
<comment type="catalytic activity">
    <reaction evidence="3">
        <text>rifampicin + ATP + H2O = 21-phosphorifampicin + AMP + phosphate + 2 H(+)</text>
        <dbReference type="Rhea" id="RHEA:56304"/>
        <dbReference type="ChEBI" id="CHEBI:15377"/>
        <dbReference type="ChEBI" id="CHEBI:15378"/>
        <dbReference type="ChEBI" id="CHEBI:30616"/>
        <dbReference type="ChEBI" id="CHEBI:43474"/>
        <dbReference type="ChEBI" id="CHEBI:71365"/>
        <dbReference type="ChEBI" id="CHEBI:140195"/>
        <dbReference type="ChEBI" id="CHEBI:456215"/>
        <dbReference type="EC" id="2.7.9.6"/>
    </reaction>
    <physiologicalReaction direction="left-to-right" evidence="3">
        <dbReference type="Rhea" id="RHEA:56305"/>
    </physiologicalReaction>
</comment>
<gene>
    <name evidence="10" type="ORF">BW143_21525</name>
</gene>
<evidence type="ECO:0000256" key="1">
    <source>
        <dbReference type="ARBA" id="ARBA00022741"/>
    </source>
</evidence>
<evidence type="ECO:0000256" key="4">
    <source>
        <dbReference type="ARBA" id="ARBA00061332"/>
    </source>
</evidence>
<evidence type="ECO:0000313" key="10">
    <source>
        <dbReference type="EMBL" id="OMH98394.1"/>
    </source>
</evidence>
<name>A0A1R1RIA0_9BACI</name>
<dbReference type="InterPro" id="IPR002192">
    <property type="entry name" value="PPDK_AMP/ATP-bd"/>
</dbReference>
<evidence type="ECO:0000256" key="5">
    <source>
        <dbReference type="ARBA" id="ARBA00066332"/>
    </source>
</evidence>
<protein>
    <recommendedName>
        <fullName evidence="6">Rifampicin phosphotransferase</fullName>
        <ecNumber evidence="5">2.7.9.6</ecNumber>
    </recommendedName>
    <alternativeName>
        <fullName evidence="7">Rifampin phosphotransferase</fullName>
    </alternativeName>
</protein>
<dbReference type="FunFam" id="3.30.1490.20:FF:000010">
    <property type="entry name" value="Phosphoenolpyruvate synthase"/>
    <property type="match status" value="1"/>
</dbReference>
<comment type="caution">
    <text evidence="10">The sequence shown here is derived from an EMBL/GenBank/DDBJ whole genome shotgun (WGS) entry which is preliminary data.</text>
</comment>
<dbReference type="NCBIfam" id="NF004877">
    <property type="entry name" value="PRK06241.1-2"/>
    <property type="match status" value="1"/>
</dbReference>
<dbReference type="Pfam" id="PF01326">
    <property type="entry name" value="PPDK_N"/>
    <property type="match status" value="1"/>
</dbReference>
<dbReference type="PANTHER" id="PTHR43615">
    <property type="entry name" value="PHOSPHOENOLPYRUVATE SYNTHASE-RELATED"/>
    <property type="match status" value="1"/>
</dbReference>
<dbReference type="InterPro" id="IPR051549">
    <property type="entry name" value="PEP_Utilizing_Enz"/>
</dbReference>
<dbReference type="Gene3D" id="3.50.30.10">
    <property type="entry name" value="Phosphohistidine domain"/>
    <property type="match status" value="1"/>
</dbReference>
<dbReference type="GO" id="GO:0016301">
    <property type="term" value="F:kinase activity"/>
    <property type="evidence" value="ECO:0007669"/>
    <property type="project" value="InterPro"/>
</dbReference>
<feature type="domain" description="PEP-utilising enzyme mobile" evidence="8">
    <location>
        <begin position="808"/>
        <end position="878"/>
    </location>
</feature>
<comment type="similarity">
    <text evidence="4">Belongs to the rifampicin phosphotransferase family.</text>
</comment>
<organism evidence="10 11">
    <name type="scientific">Bacillus swezeyi</name>
    <dbReference type="NCBI Taxonomy" id="1925020"/>
    <lineage>
        <taxon>Bacteria</taxon>
        <taxon>Bacillati</taxon>
        <taxon>Bacillota</taxon>
        <taxon>Bacilli</taxon>
        <taxon>Bacillales</taxon>
        <taxon>Bacillaceae</taxon>
        <taxon>Bacillus</taxon>
    </lineage>
</organism>
<feature type="domain" description="Pyruvate phosphate dikinase AMP/ATP-binding" evidence="9">
    <location>
        <begin position="18"/>
        <end position="313"/>
    </location>
</feature>
<evidence type="ECO:0000259" key="8">
    <source>
        <dbReference type="Pfam" id="PF00391"/>
    </source>
</evidence>
<dbReference type="NCBIfam" id="NF004878">
    <property type="entry name" value="PRK06241.1-3"/>
    <property type="match status" value="1"/>
</dbReference>
<dbReference type="AlphaFoldDB" id="A0A1R1RIA0"/>
<reference evidence="10 11" key="1">
    <citation type="submission" date="2017-01" db="EMBL/GenBank/DDBJ databases">
        <title>Bacillus phylogenomics.</title>
        <authorList>
            <person name="Dunlap C."/>
        </authorList>
    </citation>
    <scope>NUCLEOTIDE SEQUENCE [LARGE SCALE GENOMIC DNA]</scope>
    <source>
        <strain evidence="10 11">NRRL B-41282</strain>
    </source>
</reference>
<dbReference type="InterPro" id="IPR036637">
    <property type="entry name" value="Phosphohistidine_dom_sf"/>
</dbReference>
<dbReference type="EMBL" id="MTJL01000054">
    <property type="protein sequence ID" value="OMH98394.1"/>
    <property type="molecule type" value="Genomic_DNA"/>
</dbReference>
<accession>A0A1R1Q7S2</accession>
<dbReference type="SUPFAM" id="SSF56059">
    <property type="entry name" value="Glutathione synthetase ATP-binding domain-like"/>
    <property type="match status" value="1"/>
</dbReference>
<dbReference type="Gene3D" id="3.30.470.20">
    <property type="entry name" value="ATP-grasp fold, B domain"/>
    <property type="match status" value="1"/>
</dbReference>
<dbReference type="GO" id="GO:0005524">
    <property type="term" value="F:ATP binding"/>
    <property type="evidence" value="ECO:0007669"/>
    <property type="project" value="UniProtKB-KW"/>
</dbReference>
<keyword evidence="2" id="KW-0067">ATP-binding</keyword>